<dbReference type="InterPro" id="IPR001304">
    <property type="entry name" value="C-type_lectin-like"/>
</dbReference>
<dbReference type="CDD" id="cd03598">
    <property type="entry name" value="CLECT_EMBP_like"/>
    <property type="match status" value="1"/>
</dbReference>
<feature type="chain" id="PRO_5015495053" evidence="5">
    <location>
        <begin position="17"/>
        <end position="215"/>
    </location>
</feature>
<keyword evidence="7" id="KW-1185">Reference proteome</keyword>
<dbReference type="SMART" id="SM00034">
    <property type="entry name" value="CLECT"/>
    <property type="match status" value="1"/>
</dbReference>
<dbReference type="CTD" id="5553"/>
<evidence type="ECO:0000259" key="6">
    <source>
        <dbReference type="PROSITE" id="PS50041"/>
    </source>
</evidence>
<evidence type="ECO:0000256" key="3">
    <source>
        <dbReference type="ARBA" id="ARBA00023157"/>
    </source>
</evidence>
<dbReference type="KEGG" id="oro:101375782"/>
<evidence type="ECO:0000313" key="7">
    <source>
        <dbReference type="Proteomes" id="UP000245340"/>
    </source>
</evidence>
<evidence type="ECO:0000256" key="1">
    <source>
        <dbReference type="ARBA" id="ARBA00022729"/>
    </source>
</evidence>
<dbReference type="PROSITE" id="PS50041">
    <property type="entry name" value="C_TYPE_LECTIN_2"/>
    <property type="match status" value="1"/>
</dbReference>
<dbReference type="Pfam" id="PF00059">
    <property type="entry name" value="Lectin_C"/>
    <property type="match status" value="1"/>
</dbReference>
<keyword evidence="2" id="KW-0430">Lectin</keyword>
<dbReference type="PRINTS" id="PR00770">
    <property type="entry name" value="EMAJORBASICP"/>
</dbReference>
<dbReference type="RefSeq" id="XP_004409366.1">
    <property type="nucleotide sequence ID" value="XM_004409309.1"/>
</dbReference>
<dbReference type="InterPro" id="IPR016187">
    <property type="entry name" value="CTDL_fold"/>
</dbReference>
<dbReference type="GeneID" id="101375782"/>
<feature type="region of interest" description="Disordered" evidence="4">
    <location>
        <begin position="24"/>
        <end position="89"/>
    </location>
</feature>
<evidence type="ECO:0000313" key="8">
    <source>
        <dbReference type="RefSeq" id="XP_004409366.1"/>
    </source>
</evidence>
<dbReference type="STRING" id="9708.A0A2U3WKF7"/>
<keyword evidence="1 5" id="KW-0732">Signal</keyword>
<organism evidence="7 8">
    <name type="scientific">Odobenus rosmarus divergens</name>
    <name type="common">Pacific walrus</name>
    <dbReference type="NCBI Taxonomy" id="9708"/>
    <lineage>
        <taxon>Eukaryota</taxon>
        <taxon>Metazoa</taxon>
        <taxon>Chordata</taxon>
        <taxon>Craniata</taxon>
        <taxon>Vertebrata</taxon>
        <taxon>Euteleostomi</taxon>
        <taxon>Mammalia</taxon>
        <taxon>Eutheria</taxon>
        <taxon>Laurasiatheria</taxon>
        <taxon>Carnivora</taxon>
        <taxon>Caniformia</taxon>
        <taxon>Pinnipedia</taxon>
        <taxon>Odobenidae</taxon>
        <taxon>Odobenus</taxon>
    </lineage>
</organism>
<keyword evidence="3" id="KW-1015">Disulfide bond</keyword>
<dbReference type="GO" id="GO:0030246">
    <property type="term" value="F:carbohydrate binding"/>
    <property type="evidence" value="ECO:0007669"/>
    <property type="project" value="UniProtKB-KW"/>
</dbReference>
<dbReference type="GO" id="GO:0006955">
    <property type="term" value="P:immune response"/>
    <property type="evidence" value="ECO:0007669"/>
    <property type="project" value="InterPro"/>
</dbReference>
<reference evidence="8" key="1">
    <citation type="submission" date="2025-08" db="UniProtKB">
        <authorList>
            <consortium name="RefSeq"/>
        </authorList>
    </citation>
    <scope>IDENTIFICATION</scope>
</reference>
<dbReference type="Proteomes" id="UP000245340">
    <property type="component" value="Unplaced"/>
</dbReference>
<dbReference type="InterPro" id="IPR050111">
    <property type="entry name" value="C-type_lectin/snaclec_domain"/>
</dbReference>
<accession>A0A2U3WKF7</accession>
<dbReference type="SUPFAM" id="SSF56436">
    <property type="entry name" value="C-type lectin-like"/>
    <property type="match status" value="1"/>
</dbReference>
<evidence type="ECO:0000256" key="4">
    <source>
        <dbReference type="SAM" id="MobiDB-lite"/>
    </source>
</evidence>
<dbReference type="InParanoid" id="A0A2U3WKF7"/>
<protein>
    <submittedName>
        <fullName evidence="8">Bone marrow proteoglycan</fullName>
    </submittedName>
</protein>
<dbReference type="InterPro" id="IPR033816">
    <property type="entry name" value="EMBP_CTLD"/>
</dbReference>
<dbReference type="PANTHER" id="PTHR22803">
    <property type="entry name" value="MANNOSE, PHOSPHOLIPASE, LECTIN RECEPTOR RELATED"/>
    <property type="match status" value="1"/>
</dbReference>
<evidence type="ECO:0000256" key="2">
    <source>
        <dbReference type="ARBA" id="ARBA00022734"/>
    </source>
</evidence>
<name>A0A2U3WKF7_ODORO</name>
<dbReference type="AlphaFoldDB" id="A0A2U3WKF7"/>
<dbReference type="InterPro" id="IPR002352">
    <property type="entry name" value="Eosinophil_major_basic"/>
</dbReference>
<sequence>MKVPLLLALLFGAVSTLHLGTVTSNSENFLGDEPVPQDGEISENEAKEAPPGELALLEEEEEGYSGRENAPEEEGAVESASALDEEDKDFQCPKEEDTVKLENSPGCKNCPRFLLFICRRCYRGNLISIHSFYFNRRLQCTVGGLNQGQVWIGGRVVGWGPWKCFRWVDGSRWNFGYWAPGQPQHRSGRCVTLCTRGGHWRLTSCRRRLPFICSY</sequence>
<proteinExistence type="predicted"/>
<dbReference type="OrthoDB" id="6369810at2759"/>
<feature type="domain" description="C-type lectin" evidence="6">
    <location>
        <begin position="118"/>
        <end position="214"/>
    </location>
</feature>
<evidence type="ECO:0000256" key="5">
    <source>
        <dbReference type="SAM" id="SignalP"/>
    </source>
</evidence>
<dbReference type="Gene3D" id="3.10.100.10">
    <property type="entry name" value="Mannose-Binding Protein A, subunit A"/>
    <property type="match status" value="1"/>
</dbReference>
<gene>
    <name evidence="8" type="primary">PRG2</name>
</gene>
<dbReference type="InterPro" id="IPR016186">
    <property type="entry name" value="C-type_lectin-like/link_sf"/>
</dbReference>
<feature type="signal peptide" evidence="5">
    <location>
        <begin position="1"/>
        <end position="16"/>
    </location>
</feature>